<sequence>MHYDAEAVPNRSVQPGFANLGHEPVDGPGVAAVVWHDGNQFVRIDSLDPQAAANPSPSLVLSTNEVRRALEAVLLVKSGGDTTPALDDREVSTLVGPVTTALAGLKPGQDVSFLVHHSGGLSALGRKFFTAGRIFPDNGSLDIIFGKVREPEVGETIVGGESPTRKTGSRGERTQADYAVLVKGPVSLADPARPDWAKIAPAAWGVSIASPSSQPAAAAATPAGSAVAVPLPTTAVPRGRSDPDDIAKRLEVLNGMRQKHLITEEEYARYKVELLSRF</sequence>
<reference evidence="2" key="1">
    <citation type="submission" date="2017-12" db="EMBL/GenBank/DDBJ databases">
        <title>Draft genome sequence of Telmatospirillum siberiense 26-4b1T, an acidotolerant peatland alphaproteobacterium potentially involved in sulfur cycling.</title>
        <authorList>
            <person name="Hausmann B."/>
            <person name="Pjevac P."/>
            <person name="Schreck K."/>
            <person name="Herbold C.W."/>
            <person name="Daims H."/>
            <person name="Wagner M."/>
            <person name="Pester M."/>
            <person name="Loy A."/>
        </authorList>
    </citation>
    <scope>NUCLEOTIDE SEQUENCE [LARGE SCALE GENOMIC DNA]</scope>
    <source>
        <strain evidence="2">26-4b1</strain>
    </source>
</reference>
<keyword evidence="2" id="KW-1185">Reference proteome</keyword>
<dbReference type="AlphaFoldDB" id="A0A2N3PZB4"/>
<evidence type="ECO:0000313" key="2">
    <source>
        <dbReference type="Proteomes" id="UP000233293"/>
    </source>
</evidence>
<gene>
    <name evidence="1" type="ORF">CWS72_03875</name>
</gene>
<evidence type="ECO:0008006" key="3">
    <source>
        <dbReference type="Google" id="ProtNLM"/>
    </source>
</evidence>
<accession>A0A2N3PZB4</accession>
<evidence type="ECO:0000313" key="1">
    <source>
        <dbReference type="EMBL" id="PKU25719.1"/>
    </source>
</evidence>
<name>A0A2N3PZB4_9PROT</name>
<comment type="caution">
    <text evidence="1">The sequence shown here is derived from an EMBL/GenBank/DDBJ whole genome shotgun (WGS) entry which is preliminary data.</text>
</comment>
<organism evidence="1 2">
    <name type="scientific">Telmatospirillum siberiense</name>
    <dbReference type="NCBI Taxonomy" id="382514"/>
    <lineage>
        <taxon>Bacteria</taxon>
        <taxon>Pseudomonadati</taxon>
        <taxon>Pseudomonadota</taxon>
        <taxon>Alphaproteobacteria</taxon>
        <taxon>Rhodospirillales</taxon>
        <taxon>Rhodospirillaceae</taxon>
        <taxon>Telmatospirillum</taxon>
    </lineage>
</organism>
<dbReference type="EMBL" id="PIUM01000003">
    <property type="protein sequence ID" value="PKU25719.1"/>
    <property type="molecule type" value="Genomic_DNA"/>
</dbReference>
<dbReference type="Proteomes" id="UP000233293">
    <property type="component" value="Unassembled WGS sequence"/>
</dbReference>
<proteinExistence type="predicted"/>
<protein>
    <recommendedName>
        <fullName evidence="3">SHOCT domain-containing protein</fullName>
    </recommendedName>
</protein>